<feature type="transmembrane region" description="Helical" evidence="6">
    <location>
        <begin position="174"/>
        <end position="195"/>
    </location>
</feature>
<evidence type="ECO:0000313" key="9">
    <source>
        <dbReference type="Proteomes" id="UP000053599"/>
    </source>
</evidence>
<feature type="transmembrane region" description="Helical" evidence="6">
    <location>
        <begin position="81"/>
        <end position="101"/>
    </location>
</feature>
<dbReference type="CDD" id="cd17330">
    <property type="entry name" value="MFS_SLC46_TetA_like"/>
    <property type="match status" value="1"/>
</dbReference>
<feature type="transmembrane region" description="Helical" evidence="6">
    <location>
        <begin position="414"/>
        <end position="433"/>
    </location>
</feature>
<dbReference type="PANTHER" id="PTHR23504:SF2">
    <property type="entry name" value="TRANSPORTER, PUTATIVE (AFU_ORTHOLOGUE AFUA_8G04150)-RELATED"/>
    <property type="match status" value="1"/>
</dbReference>
<protein>
    <recommendedName>
        <fullName evidence="7">Major facilitator superfamily (MFS) profile domain-containing protein</fullName>
    </recommendedName>
</protein>
<dbReference type="PROSITE" id="PS50850">
    <property type="entry name" value="MFS"/>
    <property type="match status" value="1"/>
</dbReference>
<proteinExistence type="predicted"/>
<feature type="domain" description="Major facilitator superfamily (MFS) profile" evidence="7">
    <location>
        <begin position="45"/>
        <end position="537"/>
    </location>
</feature>
<organism evidence="8 9">
    <name type="scientific">Exophiala sideris</name>
    <dbReference type="NCBI Taxonomy" id="1016849"/>
    <lineage>
        <taxon>Eukaryota</taxon>
        <taxon>Fungi</taxon>
        <taxon>Dikarya</taxon>
        <taxon>Ascomycota</taxon>
        <taxon>Pezizomycotina</taxon>
        <taxon>Eurotiomycetes</taxon>
        <taxon>Chaetothyriomycetidae</taxon>
        <taxon>Chaetothyriales</taxon>
        <taxon>Herpotrichiellaceae</taxon>
        <taxon>Exophiala</taxon>
    </lineage>
</organism>
<dbReference type="InterPro" id="IPR011701">
    <property type="entry name" value="MFS"/>
</dbReference>
<evidence type="ECO:0000256" key="2">
    <source>
        <dbReference type="ARBA" id="ARBA00022448"/>
    </source>
</evidence>
<evidence type="ECO:0000256" key="4">
    <source>
        <dbReference type="ARBA" id="ARBA00022989"/>
    </source>
</evidence>
<accession>A0A0D1YSN5</accession>
<dbReference type="PANTHER" id="PTHR23504">
    <property type="entry name" value="MAJOR FACILITATOR SUPERFAMILY DOMAIN-CONTAINING PROTEIN 10"/>
    <property type="match status" value="1"/>
</dbReference>
<evidence type="ECO:0000256" key="6">
    <source>
        <dbReference type="SAM" id="Phobius"/>
    </source>
</evidence>
<feature type="transmembrane region" description="Helical" evidence="6">
    <location>
        <begin position="508"/>
        <end position="532"/>
    </location>
</feature>
<dbReference type="EMBL" id="KN846951">
    <property type="protein sequence ID" value="KIV84449.1"/>
    <property type="molecule type" value="Genomic_DNA"/>
</dbReference>
<dbReference type="GO" id="GO:0022857">
    <property type="term" value="F:transmembrane transporter activity"/>
    <property type="evidence" value="ECO:0007669"/>
    <property type="project" value="InterPro"/>
</dbReference>
<evidence type="ECO:0000313" key="8">
    <source>
        <dbReference type="EMBL" id="KIV84449.1"/>
    </source>
</evidence>
<comment type="subcellular location">
    <subcellularLocation>
        <location evidence="1">Membrane</location>
        <topology evidence="1">Multi-pass membrane protein</topology>
    </subcellularLocation>
</comment>
<feature type="transmembrane region" description="Helical" evidence="6">
    <location>
        <begin position="113"/>
        <end position="136"/>
    </location>
</feature>
<dbReference type="AlphaFoldDB" id="A0A0D1YSN5"/>
<keyword evidence="2" id="KW-0813">Transport</keyword>
<feature type="transmembrane region" description="Helical" evidence="6">
    <location>
        <begin position="478"/>
        <end position="502"/>
    </location>
</feature>
<evidence type="ECO:0000259" key="7">
    <source>
        <dbReference type="PROSITE" id="PS50850"/>
    </source>
</evidence>
<feature type="transmembrane region" description="Helical" evidence="6">
    <location>
        <begin position="215"/>
        <end position="237"/>
    </location>
</feature>
<evidence type="ECO:0000256" key="1">
    <source>
        <dbReference type="ARBA" id="ARBA00004141"/>
    </source>
</evidence>
<dbReference type="SUPFAM" id="SSF103473">
    <property type="entry name" value="MFS general substrate transporter"/>
    <property type="match status" value="1"/>
</dbReference>
<dbReference type="InterPro" id="IPR036259">
    <property type="entry name" value="MFS_trans_sf"/>
</dbReference>
<reference evidence="8 9" key="1">
    <citation type="submission" date="2015-01" db="EMBL/GenBank/DDBJ databases">
        <title>The Genome Sequence of Exophiala sideris CBS121828.</title>
        <authorList>
            <consortium name="The Broad Institute Genomics Platform"/>
            <person name="Cuomo C."/>
            <person name="de Hoog S."/>
            <person name="Gorbushina A."/>
            <person name="Stielow B."/>
            <person name="Teixiera M."/>
            <person name="Abouelleil A."/>
            <person name="Chapman S.B."/>
            <person name="Priest M."/>
            <person name="Young S.K."/>
            <person name="Wortman J."/>
            <person name="Nusbaum C."/>
            <person name="Birren B."/>
        </authorList>
    </citation>
    <scope>NUCLEOTIDE SEQUENCE [LARGE SCALE GENOMIC DNA]</scope>
    <source>
        <strain evidence="8 9">CBS 121828</strain>
    </source>
</reference>
<dbReference type="InterPro" id="IPR001958">
    <property type="entry name" value="Tet-R_TetA/multi-R_MdtG-like"/>
</dbReference>
<keyword evidence="5 6" id="KW-0472">Membrane</keyword>
<evidence type="ECO:0000256" key="5">
    <source>
        <dbReference type="ARBA" id="ARBA00023136"/>
    </source>
</evidence>
<feature type="transmembrane region" description="Helical" evidence="6">
    <location>
        <begin position="383"/>
        <end position="402"/>
    </location>
</feature>
<evidence type="ECO:0000256" key="3">
    <source>
        <dbReference type="ARBA" id="ARBA00022692"/>
    </source>
</evidence>
<sequence>MASSDTSSYCGERRTGRKRLGILGKMRLTRRKTDPCADTGFPATQFLILAICRLAEPIAVTAIFPYAWLMVRSFGIGDASFYAGILIASFSCSEALTSMFWGGLSDRMGRKPILLLGLFGTILSLLIVGFSTSFTMALSGRILGGALNGNIGVIQTMVGELVTKPEHEPKAFAIMPFVWSIGCIIGPAIGGLLANPVKFYPGVFSKDGLFGQFPFLLPNLVCALIMFTSIVIGFLWLEETHPDFKKGAEQDQPPATNEATTQAIHERTPMILTAGANADPGADLRRESFGTFNEVDIQKISQWRLNADGTSRPSSVTEKKPEKWLTRRVAMLTLALSLYTYHSMCYDHLLPIFFQDRRADDVALLGVGPFHIPGGLGLSTKDVGVIMSFNGLIALFIQAVIFPFAAERLGVWRVFVLVTILHPVAFFIVPYLALLPQGLLYPGIYFCLAIRNLLSILDYPVILILLKQASPSLSCLGRINGLAAAAGAACRTVAPPIAGLLYEYGSKIGFTGLAYFGAGAVGLVGVVQLWFVPREKHVSSVNPILPYLEHEERAGDVVEVTVVDDGSSDEADAHLV</sequence>
<gene>
    <name evidence="8" type="ORF">PV11_00226</name>
</gene>
<dbReference type="HOGENOM" id="CLU_001265_54_5_1"/>
<keyword evidence="4 6" id="KW-1133">Transmembrane helix</keyword>
<feature type="transmembrane region" description="Helical" evidence="6">
    <location>
        <begin position="46"/>
        <end position="69"/>
    </location>
</feature>
<dbReference type="Proteomes" id="UP000053599">
    <property type="component" value="Unassembled WGS sequence"/>
</dbReference>
<dbReference type="GO" id="GO:0016020">
    <property type="term" value="C:membrane"/>
    <property type="evidence" value="ECO:0007669"/>
    <property type="project" value="UniProtKB-SubCell"/>
</dbReference>
<name>A0A0D1YSN5_9EURO</name>
<dbReference type="PRINTS" id="PR01035">
    <property type="entry name" value="TCRTETA"/>
</dbReference>
<keyword evidence="3 6" id="KW-0812">Transmembrane</keyword>
<dbReference type="OrthoDB" id="10262656at2759"/>
<dbReference type="Pfam" id="PF07690">
    <property type="entry name" value="MFS_1"/>
    <property type="match status" value="1"/>
</dbReference>
<dbReference type="Gene3D" id="1.20.1250.20">
    <property type="entry name" value="MFS general substrate transporter like domains"/>
    <property type="match status" value="1"/>
</dbReference>
<feature type="transmembrane region" description="Helical" evidence="6">
    <location>
        <begin position="439"/>
        <end position="466"/>
    </location>
</feature>
<dbReference type="InterPro" id="IPR020846">
    <property type="entry name" value="MFS_dom"/>
</dbReference>